<protein>
    <recommendedName>
        <fullName evidence="3">Secreted protein</fullName>
    </recommendedName>
</protein>
<evidence type="ECO:0008006" key="3">
    <source>
        <dbReference type="Google" id="ProtNLM"/>
    </source>
</evidence>
<dbReference type="Proteomes" id="UP001596407">
    <property type="component" value="Unassembled WGS sequence"/>
</dbReference>
<gene>
    <name evidence="1" type="ORF">ACFQJ6_04125</name>
</gene>
<organism evidence="1 2">
    <name type="scientific">Halorussus caseinilyticus</name>
    <dbReference type="NCBI Taxonomy" id="3034025"/>
    <lineage>
        <taxon>Archaea</taxon>
        <taxon>Methanobacteriati</taxon>
        <taxon>Methanobacteriota</taxon>
        <taxon>Stenosarchaea group</taxon>
        <taxon>Halobacteria</taxon>
        <taxon>Halobacteriales</taxon>
        <taxon>Haladaptataceae</taxon>
        <taxon>Halorussus</taxon>
    </lineage>
</organism>
<dbReference type="AlphaFoldDB" id="A0ABD5WLB1"/>
<reference evidence="1 2" key="1">
    <citation type="journal article" date="2019" name="Int. J. Syst. Evol. Microbiol.">
        <title>The Global Catalogue of Microorganisms (GCM) 10K type strain sequencing project: providing services to taxonomists for standard genome sequencing and annotation.</title>
        <authorList>
            <consortium name="The Broad Institute Genomics Platform"/>
            <consortium name="The Broad Institute Genome Sequencing Center for Infectious Disease"/>
            <person name="Wu L."/>
            <person name="Ma J."/>
        </authorList>
    </citation>
    <scope>NUCLEOTIDE SEQUENCE [LARGE SCALE GENOMIC DNA]</scope>
    <source>
        <strain evidence="1 2">DT72</strain>
    </source>
</reference>
<dbReference type="EMBL" id="JBHSZH010000004">
    <property type="protein sequence ID" value="MFC7079461.1"/>
    <property type="molecule type" value="Genomic_DNA"/>
</dbReference>
<sequence length="64" mass="6831">MRCVLGCTLLGGGGLLGVQVVLVEIVVGHDLLDVGFEDAALFSLLRRGGDTWFSGSFRPNENPR</sequence>
<keyword evidence="2" id="KW-1185">Reference proteome</keyword>
<name>A0ABD5WLB1_9EURY</name>
<evidence type="ECO:0000313" key="2">
    <source>
        <dbReference type="Proteomes" id="UP001596407"/>
    </source>
</evidence>
<dbReference type="RefSeq" id="WP_382208945.1">
    <property type="nucleotide sequence ID" value="NZ_JBHSZH010000004.1"/>
</dbReference>
<proteinExistence type="predicted"/>
<accession>A0ABD5WLB1</accession>
<comment type="caution">
    <text evidence="1">The sequence shown here is derived from an EMBL/GenBank/DDBJ whole genome shotgun (WGS) entry which is preliminary data.</text>
</comment>
<evidence type="ECO:0000313" key="1">
    <source>
        <dbReference type="EMBL" id="MFC7079461.1"/>
    </source>
</evidence>